<dbReference type="EMBL" id="PJZF01000013">
    <property type="protein sequence ID" value="PLR34658.1"/>
    <property type="molecule type" value="Genomic_DNA"/>
</dbReference>
<dbReference type="RefSeq" id="WP_101817100.1">
    <property type="nucleotide sequence ID" value="NZ_PJZF01000013.1"/>
</dbReference>
<dbReference type="AlphaFoldDB" id="A0A2N5E269"/>
<evidence type="ECO:0000313" key="2">
    <source>
        <dbReference type="Proteomes" id="UP000234240"/>
    </source>
</evidence>
<dbReference type="Proteomes" id="UP000234240">
    <property type="component" value="Unassembled WGS sequence"/>
</dbReference>
<proteinExistence type="predicted"/>
<gene>
    <name evidence="1" type="ORF">CYR55_14750</name>
</gene>
<reference evidence="1 2" key="1">
    <citation type="submission" date="2017-12" db="EMBL/GenBank/DDBJ databases">
        <title>Characterization of six clinical isolates of Enterochimera gen. nov., a novel genus of the Yersiniaciae family and the three species Enterochimera arupensis sp. nov., Enterochimera coloradensis sp. nov, and Enterochimera californica sp. nov.</title>
        <authorList>
            <person name="Rossi A."/>
            <person name="Fisher M."/>
        </authorList>
    </citation>
    <scope>NUCLEOTIDE SEQUENCE [LARGE SCALE GENOMIC DNA]</scope>
    <source>
        <strain evidence="2">2015-Iso6</strain>
    </source>
</reference>
<protein>
    <submittedName>
        <fullName evidence="1">Uncharacterized protein</fullName>
    </submittedName>
</protein>
<sequence>MVLQQKVSPHSTPSPVFEGWGPVMAYTRYDSSGWSEVYTANSPALSELLANTLGMIQAGHADALTAPWLRHVDLDMGK</sequence>
<accession>A0A2N5E269</accession>
<organism evidence="1 2">
    <name type="scientific">Chimaeribacter californicus</name>
    <dbReference type="NCBI Taxonomy" id="2060067"/>
    <lineage>
        <taxon>Bacteria</taxon>
        <taxon>Pseudomonadati</taxon>
        <taxon>Pseudomonadota</taxon>
        <taxon>Gammaproteobacteria</taxon>
        <taxon>Enterobacterales</taxon>
        <taxon>Yersiniaceae</taxon>
        <taxon>Chimaeribacter</taxon>
    </lineage>
</organism>
<name>A0A2N5E269_9GAMM</name>
<keyword evidence="2" id="KW-1185">Reference proteome</keyword>
<comment type="caution">
    <text evidence="1">The sequence shown here is derived from an EMBL/GenBank/DDBJ whole genome shotgun (WGS) entry which is preliminary data.</text>
</comment>
<evidence type="ECO:0000313" key="1">
    <source>
        <dbReference type="EMBL" id="PLR34658.1"/>
    </source>
</evidence>